<dbReference type="InterPro" id="IPR029063">
    <property type="entry name" value="SAM-dependent_MTases_sf"/>
</dbReference>
<dbReference type="InterPro" id="IPR007213">
    <property type="entry name" value="Ppm1/Ppm2/Tcmp"/>
</dbReference>
<evidence type="ECO:0000256" key="6">
    <source>
        <dbReference type="ARBA" id="ARBA00022679"/>
    </source>
</evidence>
<keyword evidence="6 8" id="KW-0808">Transferase</keyword>
<dbReference type="InterPro" id="IPR016651">
    <property type="entry name" value="LCMT1"/>
</dbReference>
<dbReference type="CGD" id="CAL0000167842">
    <property type="gene designation" value="Cd36_33800"/>
</dbReference>
<evidence type="ECO:0000256" key="3">
    <source>
        <dbReference type="ARBA" id="ARBA00012834"/>
    </source>
</evidence>
<dbReference type="HOGENOM" id="CLU_031312_1_1_1"/>
<dbReference type="GeneID" id="8050278"/>
<reference evidence="11 12" key="1">
    <citation type="journal article" date="2009" name="Genome Res.">
        <title>Comparative genomics of the fungal pathogens Candida dubliniensis and Candida albicans.</title>
        <authorList>
            <person name="Jackson A.P."/>
            <person name="Gamble J.A."/>
            <person name="Yeomans T."/>
            <person name="Moran G.P."/>
            <person name="Saunders D."/>
            <person name="Harris D."/>
            <person name="Aslett M."/>
            <person name="Barrell J.F."/>
            <person name="Butler G."/>
            <person name="Citiulo F."/>
            <person name="Coleman D.C."/>
            <person name="de Groot P.W.J."/>
            <person name="Goodwin T.J."/>
            <person name="Quail M.A."/>
            <person name="McQuillan J."/>
            <person name="Munro C.A."/>
            <person name="Pain A."/>
            <person name="Poulter R.T."/>
            <person name="Rajandream M.A."/>
            <person name="Renauld H."/>
            <person name="Spiering M.J."/>
            <person name="Tivey A."/>
            <person name="Gow N.A.R."/>
            <person name="Barrell B."/>
            <person name="Sullivan D.J."/>
            <person name="Berriman M."/>
        </authorList>
    </citation>
    <scope>NUCLEOTIDE SEQUENCE [LARGE SCALE GENOMIC DNA]</scope>
    <source>
        <strain evidence="12">CD36 / ATCC MYA-646 / CBS 7987 / NCPF 3949 / NRRL Y-17841</strain>
    </source>
</reference>
<dbReference type="PANTHER" id="PTHR13600">
    <property type="entry name" value="LEUCINE CARBOXYL METHYLTRANSFERASE"/>
    <property type="match status" value="1"/>
</dbReference>
<feature type="binding site" evidence="9">
    <location>
        <position position="212"/>
    </location>
    <ligand>
        <name>S-adenosyl-L-methionine</name>
        <dbReference type="ChEBI" id="CHEBI:59789"/>
    </ligand>
</feature>
<dbReference type="eggNOG" id="KOG2918">
    <property type="taxonomic scope" value="Eukaryota"/>
</dbReference>
<evidence type="ECO:0000256" key="2">
    <source>
        <dbReference type="ARBA" id="ARBA00010703"/>
    </source>
</evidence>
<comment type="similarity">
    <text evidence="2 8">Belongs to the methyltransferase superfamily. LCMT family.</text>
</comment>
<dbReference type="OrthoDB" id="203237at2759"/>
<dbReference type="Pfam" id="PF04072">
    <property type="entry name" value="LCM"/>
    <property type="match status" value="1"/>
</dbReference>
<dbReference type="KEGG" id="cdu:CD36_33800"/>
<dbReference type="SUPFAM" id="SSF53335">
    <property type="entry name" value="S-adenosyl-L-methionine-dependent methyltransferases"/>
    <property type="match status" value="1"/>
</dbReference>
<sequence length="367" mass="42767">MLSPKDRQDKLVRATDLDALSCKYSINRNLYLNPPDEFVKDLVESYQRYLQYCVGYTALSSSRALKGLFQEKKLPIINRGSYLRTRAIDQVVVKFIKEFKDRCQIVSLGSGSDTRAFQILKSHPNVTYHEIDFPESAKVKKLAILQNPTIRELVRTKEMSPLINNKVQFESYPSELHTEKYHLHGIDLRTLKQPDSQIRGFESEVPTLIISECVLCYLSPEEYQNTINYWTGIAGKGFVGFLIYEPMSLNDQFGETMTYNLQSRGLNLQTFSKYPDLTARKKFLEESCHLKNLRLTDMSCIGGYKRSQEGREWIEHNDMDRINKLELIDEIEEIRLLLEHYCLIYGEYTEEKSLNFKGIDTWSWVLS</sequence>
<evidence type="ECO:0000313" key="12">
    <source>
        <dbReference type="Proteomes" id="UP000002605"/>
    </source>
</evidence>
<dbReference type="VEuPathDB" id="FungiDB:CD36_33800"/>
<evidence type="ECO:0000256" key="1">
    <source>
        <dbReference type="ARBA" id="ARBA00000724"/>
    </source>
</evidence>
<dbReference type="PANTHER" id="PTHR13600:SF21">
    <property type="entry name" value="LEUCINE CARBOXYL METHYLTRANSFERASE 1"/>
    <property type="match status" value="1"/>
</dbReference>
<keyword evidence="5 8" id="KW-0489">Methyltransferase</keyword>
<comment type="catalytic activity">
    <reaction evidence="1 8">
        <text>[phosphatase 2A protein]-C-terminal L-leucine + S-adenosyl-L-methionine = [phosphatase 2A protein]-C-terminal L-leucine methyl ester + S-adenosyl-L-homocysteine</text>
        <dbReference type="Rhea" id="RHEA:48544"/>
        <dbReference type="Rhea" id="RHEA-COMP:12134"/>
        <dbReference type="Rhea" id="RHEA-COMP:12135"/>
        <dbReference type="ChEBI" id="CHEBI:57856"/>
        <dbReference type="ChEBI" id="CHEBI:59789"/>
        <dbReference type="ChEBI" id="CHEBI:90516"/>
        <dbReference type="ChEBI" id="CHEBI:90517"/>
        <dbReference type="EC" id="2.1.1.233"/>
    </reaction>
</comment>
<dbReference type="GO" id="GO:0032259">
    <property type="term" value="P:methylation"/>
    <property type="evidence" value="ECO:0007669"/>
    <property type="project" value="UniProtKB-KW"/>
</dbReference>
<gene>
    <name evidence="10" type="ordered locus">Cd36_33800</name>
    <name evidence="11" type="ORF">CD36_33800</name>
</gene>
<accession>B9WMK7</accession>
<proteinExistence type="inferred from homology"/>
<protein>
    <recommendedName>
        <fullName evidence="4 8">Leucine carboxyl methyltransferase 1</fullName>
        <ecNumber evidence="3 8">2.1.1.233</ecNumber>
    </recommendedName>
</protein>
<evidence type="ECO:0000256" key="8">
    <source>
        <dbReference type="PIRNR" id="PIRNR016305"/>
    </source>
</evidence>
<dbReference type="AlphaFoldDB" id="B9WMK7"/>
<evidence type="ECO:0000256" key="4">
    <source>
        <dbReference type="ARBA" id="ARBA00017497"/>
    </source>
</evidence>
<keyword evidence="12" id="KW-1185">Reference proteome</keyword>
<dbReference type="Proteomes" id="UP000002605">
    <property type="component" value="Chromosome R"/>
</dbReference>
<keyword evidence="7 8" id="KW-0949">S-adenosyl-L-methionine</keyword>
<evidence type="ECO:0000256" key="5">
    <source>
        <dbReference type="ARBA" id="ARBA00022603"/>
    </source>
</evidence>
<feature type="binding site" evidence="9">
    <location>
        <position position="84"/>
    </location>
    <ligand>
        <name>S-adenosyl-L-methionine</name>
        <dbReference type="ChEBI" id="CHEBI:59789"/>
    </ligand>
</feature>
<evidence type="ECO:0000256" key="7">
    <source>
        <dbReference type="ARBA" id="ARBA00022691"/>
    </source>
</evidence>
<dbReference type="PIRSF" id="PIRSF016305">
    <property type="entry name" value="LCM_mtfrase"/>
    <property type="match status" value="1"/>
</dbReference>
<name>B9WMK7_CANDC</name>
<evidence type="ECO:0000256" key="9">
    <source>
        <dbReference type="PIRSR" id="PIRSR016305-1"/>
    </source>
</evidence>
<dbReference type="EMBL" id="FM992695">
    <property type="protein sequence ID" value="CAX40322.1"/>
    <property type="molecule type" value="Genomic_DNA"/>
</dbReference>
<dbReference type="Gene3D" id="3.40.50.150">
    <property type="entry name" value="Vaccinia Virus protein VP39"/>
    <property type="match status" value="1"/>
</dbReference>
<organism evidence="11 12">
    <name type="scientific">Candida dubliniensis (strain CD36 / ATCC MYA-646 / CBS 7987 / NCPF 3949 / NRRL Y-17841)</name>
    <name type="common">Yeast</name>
    <dbReference type="NCBI Taxonomy" id="573826"/>
    <lineage>
        <taxon>Eukaryota</taxon>
        <taxon>Fungi</taxon>
        <taxon>Dikarya</taxon>
        <taxon>Ascomycota</taxon>
        <taxon>Saccharomycotina</taxon>
        <taxon>Pichiomycetes</taxon>
        <taxon>Debaryomycetaceae</taxon>
        <taxon>Candida/Lodderomyces clade</taxon>
        <taxon>Candida</taxon>
    </lineage>
</organism>
<evidence type="ECO:0000313" key="10">
    <source>
        <dbReference type="CGD" id="CAL0000167842"/>
    </source>
</evidence>
<dbReference type="EC" id="2.1.1.233" evidence="3 8"/>
<feature type="binding site" evidence="9">
    <location>
        <begin position="187"/>
        <end position="188"/>
    </location>
    <ligand>
        <name>S-adenosyl-L-methionine</name>
        <dbReference type="ChEBI" id="CHEBI:59789"/>
    </ligand>
</feature>
<feature type="binding site" evidence="9">
    <location>
        <position position="109"/>
    </location>
    <ligand>
        <name>S-adenosyl-L-methionine</name>
        <dbReference type="ChEBI" id="CHEBI:59789"/>
    </ligand>
</feature>
<evidence type="ECO:0000313" key="11">
    <source>
        <dbReference type="EMBL" id="CAX40322.1"/>
    </source>
</evidence>
<dbReference type="RefSeq" id="XP_002422316.1">
    <property type="nucleotide sequence ID" value="XM_002422271.1"/>
</dbReference>
<dbReference type="GO" id="GO:0018423">
    <property type="term" value="F:protein C-terminal leucine carboxyl O-methyltransferase activity"/>
    <property type="evidence" value="ECO:0007669"/>
    <property type="project" value="UniProtKB-EC"/>
</dbReference>
<comment type="function">
    <text evidence="8">Methylates the carboxyl group of the C-terminal leucine residue of protein phosphatase 2A catalytic subunits to form alpha-leucine ester residues.</text>
</comment>